<dbReference type="EMBL" id="LR590484">
    <property type="protein sequence ID" value="VTR44127.1"/>
    <property type="molecule type" value="Genomic_DNA"/>
</dbReference>
<accession>A0A4U9VDX5</accession>
<organism evidence="4 5">
    <name type="scientific">Sphingobacterium thalpophilum</name>
    <dbReference type="NCBI Taxonomy" id="259"/>
    <lineage>
        <taxon>Bacteria</taxon>
        <taxon>Pseudomonadati</taxon>
        <taxon>Bacteroidota</taxon>
        <taxon>Sphingobacteriia</taxon>
        <taxon>Sphingobacteriales</taxon>
        <taxon>Sphingobacteriaceae</taxon>
        <taxon>Sphingobacterium</taxon>
    </lineage>
</organism>
<dbReference type="Proteomes" id="UP000308196">
    <property type="component" value="Chromosome"/>
</dbReference>
<evidence type="ECO:0000313" key="5">
    <source>
        <dbReference type="Proteomes" id="UP000308196"/>
    </source>
</evidence>
<dbReference type="KEGG" id="stha:NCTC11429_02987"/>
<reference evidence="4 5" key="1">
    <citation type="submission" date="2019-05" db="EMBL/GenBank/DDBJ databases">
        <authorList>
            <consortium name="Pathogen Informatics"/>
        </authorList>
    </citation>
    <scope>NUCLEOTIDE SEQUENCE [LARGE SCALE GENOMIC DNA]</scope>
    <source>
        <strain evidence="4 5">NCTC11429</strain>
    </source>
</reference>
<dbReference type="Gene3D" id="1.50.10.100">
    <property type="entry name" value="Chondroitin AC/alginate lyase"/>
    <property type="match status" value="1"/>
</dbReference>
<proteinExistence type="predicted"/>
<dbReference type="InterPro" id="IPR008929">
    <property type="entry name" value="Chondroitin_lyas"/>
</dbReference>
<dbReference type="InterPro" id="IPR008397">
    <property type="entry name" value="Alginate_lyase_dom"/>
</dbReference>
<dbReference type="AlphaFoldDB" id="A0A4U9VDX5"/>
<evidence type="ECO:0000259" key="3">
    <source>
        <dbReference type="Pfam" id="PF05426"/>
    </source>
</evidence>
<dbReference type="GO" id="GO:0016829">
    <property type="term" value="F:lyase activity"/>
    <property type="evidence" value="ECO:0007669"/>
    <property type="project" value="UniProtKB-KW"/>
</dbReference>
<dbReference type="STRING" id="1123265.GCA_000686625_02667"/>
<dbReference type="Pfam" id="PF05426">
    <property type="entry name" value="Alginate_lyase"/>
    <property type="match status" value="1"/>
</dbReference>
<gene>
    <name evidence="4" type="ORF">NCTC11429_02987</name>
</gene>
<keyword evidence="1" id="KW-0732">Signal</keyword>
<evidence type="ECO:0000313" key="4">
    <source>
        <dbReference type="EMBL" id="VTR44127.1"/>
    </source>
</evidence>
<evidence type="ECO:0000256" key="2">
    <source>
        <dbReference type="ARBA" id="ARBA00023239"/>
    </source>
</evidence>
<dbReference type="GO" id="GO:0042597">
    <property type="term" value="C:periplasmic space"/>
    <property type="evidence" value="ECO:0007669"/>
    <property type="project" value="InterPro"/>
</dbReference>
<evidence type="ECO:0000256" key="1">
    <source>
        <dbReference type="ARBA" id="ARBA00022729"/>
    </source>
</evidence>
<dbReference type="SUPFAM" id="SSF48230">
    <property type="entry name" value="Chondroitin AC/alginate lyase"/>
    <property type="match status" value="1"/>
</dbReference>
<sequence>MGCIRTAQTLLSSLIKNTLCALALLPVYHKSAAQSSLMHPEAQISFVKKAISQKSEPVYSAYQQLIRLADSLMASPQHAVPEFNVPGFYDDREAHRAMAKNLQSDAFSAYTTALAYTLSGNKKYALKAIYFLNSWAGTNKSYAQLDGPLVISYAGPGLMIAAELLKHDRLWQEKDRIQFEHWTTEVYQKAAHSLRENHNNTADWARYANLLSASFLDNKDELSYLIKLIKHDLPEKIASDGHLIEEVKRQAKGLWYTYFSLAPLTASMWCIYQATGENLFISAEQGTSIRQAISYLFYYSQHPSEWPWYNNPDVANPGTATGFWPPNLLEAMRNIYPGQSYENYLSAYRPITYSKHHFAWTFPTLMPILLDYQQKLIP</sequence>
<name>A0A4U9VDX5_9SPHI</name>
<keyword evidence="2 4" id="KW-0456">Lyase</keyword>
<feature type="domain" description="Alginate lyase" evidence="3">
    <location>
        <begin position="78"/>
        <end position="306"/>
    </location>
</feature>
<protein>
    <submittedName>
        <fullName evidence="4">Alginate lyase</fullName>
    </submittedName>
</protein>